<dbReference type="Proteomes" id="UP000593568">
    <property type="component" value="Unassembled WGS sequence"/>
</dbReference>
<evidence type="ECO:0000313" key="2">
    <source>
        <dbReference type="EMBL" id="MBA0779777.1"/>
    </source>
</evidence>
<name>A0A7J9F396_9ROSI</name>
<comment type="caution">
    <text evidence="2">The sequence shown here is derived from an EMBL/GenBank/DDBJ whole genome shotgun (WGS) entry which is preliminary data.</text>
</comment>
<feature type="compositionally biased region" description="Polar residues" evidence="1">
    <location>
        <begin position="8"/>
        <end position="19"/>
    </location>
</feature>
<keyword evidence="3" id="KW-1185">Reference proteome</keyword>
<organism evidence="2 3">
    <name type="scientific">Gossypium trilobum</name>
    <dbReference type="NCBI Taxonomy" id="34281"/>
    <lineage>
        <taxon>Eukaryota</taxon>
        <taxon>Viridiplantae</taxon>
        <taxon>Streptophyta</taxon>
        <taxon>Embryophyta</taxon>
        <taxon>Tracheophyta</taxon>
        <taxon>Spermatophyta</taxon>
        <taxon>Magnoliopsida</taxon>
        <taxon>eudicotyledons</taxon>
        <taxon>Gunneridae</taxon>
        <taxon>Pentapetalae</taxon>
        <taxon>rosids</taxon>
        <taxon>malvids</taxon>
        <taxon>Malvales</taxon>
        <taxon>Malvaceae</taxon>
        <taxon>Malvoideae</taxon>
        <taxon>Gossypium</taxon>
    </lineage>
</organism>
<reference evidence="2 3" key="1">
    <citation type="journal article" date="2019" name="Genome Biol. Evol.">
        <title>Insights into the evolution of the New World diploid cottons (Gossypium, subgenus Houzingenia) based on genome sequencing.</title>
        <authorList>
            <person name="Grover C.E."/>
            <person name="Arick M.A. 2nd"/>
            <person name="Thrash A."/>
            <person name="Conover J.L."/>
            <person name="Sanders W.S."/>
            <person name="Peterson D.G."/>
            <person name="Frelichowski J.E."/>
            <person name="Scheffler J.A."/>
            <person name="Scheffler B.E."/>
            <person name="Wendel J.F."/>
        </authorList>
    </citation>
    <scope>NUCLEOTIDE SEQUENCE [LARGE SCALE GENOMIC DNA]</scope>
    <source>
        <strain evidence="2">8</strain>
        <tissue evidence="2">Leaf</tissue>
    </source>
</reference>
<proteinExistence type="predicted"/>
<accession>A0A7J9F396</accession>
<dbReference type="EMBL" id="JABEZW010000011">
    <property type="protein sequence ID" value="MBA0779777.1"/>
    <property type="molecule type" value="Genomic_DNA"/>
</dbReference>
<feature type="compositionally biased region" description="Basic and acidic residues" evidence="1">
    <location>
        <begin position="31"/>
        <end position="41"/>
    </location>
</feature>
<protein>
    <submittedName>
        <fullName evidence="2">Uncharacterized protein</fullName>
    </submittedName>
</protein>
<feature type="region of interest" description="Disordered" evidence="1">
    <location>
        <begin position="1"/>
        <end position="81"/>
    </location>
</feature>
<evidence type="ECO:0000256" key="1">
    <source>
        <dbReference type="SAM" id="MobiDB-lite"/>
    </source>
</evidence>
<gene>
    <name evidence="2" type="ORF">Gotri_003983</name>
</gene>
<dbReference type="AlphaFoldDB" id="A0A7J9F396"/>
<sequence>MRLRSRVYASTESSSSLTPHKTLVGAPPPSHLEERDEDRDQYAGGGQYEDEEGEKLEPQRRRNPPRNRHPSGCGTHSGRRQ</sequence>
<evidence type="ECO:0000313" key="3">
    <source>
        <dbReference type="Proteomes" id="UP000593568"/>
    </source>
</evidence>